<reference evidence="1 2" key="1">
    <citation type="submission" date="2018-11" db="EMBL/GenBank/DDBJ databases">
        <title>Complete genome sequence of Nocardioides baekrokdamisoli strain KCTC 39748.</title>
        <authorList>
            <person name="Kang S.W."/>
            <person name="Lee K.C."/>
            <person name="Kim K.K."/>
            <person name="Kim J.S."/>
            <person name="Kim D.S."/>
            <person name="Ko S.H."/>
            <person name="Yang S.H."/>
            <person name="Shin Y.K."/>
            <person name="Lee J.S."/>
        </authorList>
    </citation>
    <scope>NUCLEOTIDE SEQUENCE [LARGE SCALE GENOMIC DNA]</scope>
    <source>
        <strain evidence="1 2">KCTC 39748</strain>
    </source>
</reference>
<evidence type="ECO:0008006" key="3">
    <source>
        <dbReference type="Google" id="ProtNLM"/>
    </source>
</evidence>
<name>A0A3G9IC23_9ACTN</name>
<dbReference type="AlphaFoldDB" id="A0A3G9IC23"/>
<keyword evidence="2" id="KW-1185">Reference proteome</keyword>
<accession>A0A3G9IC23</accession>
<dbReference type="KEGG" id="nbe:Back2_07470"/>
<dbReference type="Gene3D" id="3.40.50.720">
    <property type="entry name" value="NAD(P)-binding Rossmann-like Domain"/>
    <property type="match status" value="1"/>
</dbReference>
<dbReference type="Proteomes" id="UP000271573">
    <property type="component" value="Chromosome"/>
</dbReference>
<gene>
    <name evidence="1" type="ORF">Back2_07470</name>
</gene>
<evidence type="ECO:0000313" key="2">
    <source>
        <dbReference type="Proteomes" id="UP000271573"/>
    </source>
</evidence>
<dbReference type="RefSeq" id="WP_125566880.1">
    <property type="nucleotide sequence ID" value="NZ_AP019307.1"/>
</dbReference>
<protein>
    <recommendedName>
        <fullName evidence="3">Bacteriocin biosynthesis cyclodehydratase domain-containing protein</fullName>
    </recommendedName>
</protein>
<proteinExistence type="predicted"/>
<dbReference type="OrthoDB" id="4426339at2"/>
<dbReference type="EMBL" id="AP019307">
    <property type="protein sequence ID" value="BBH16460.1"/>
    <property type="molecule type" value="Genomic_DNA"/>
</dbReference>
<evidence type="ECO:0000313" key="1">
    <source>
        <dbReference type="EMBL" id="BBH16460.1"/>
    </source>
</evidence>
<organism evidence="1 2">
    <name type="scientific">Nocardioides baekrokdamisoli</name>
    <dbReference type="NCBI Taxonomy" id="1804624"/>
    <lineage>
        <taxon>Bacteria</taxon>
        <taxon>Bacillati</taxon>
        <taxon>Actinomycetota</taxon>
        <taxon>Actinomycetes</taxon>
        <taxon>Propionibacteriales</taxon>
        <taxon>Nocardioidaceae</taxon>
        <taxon>Nocardioides</taxon>
    </lineage>
</organism>
<sequence length="245" mass="25943">MILRLRSGETTVRRDDHHLQIGIDPPRVVIWPDSPVTRRAAYELEKGRGLTDADLSVPAVAALVRKLDAAGLLATGAAPLPARLVGPADLVDEVGSLAVLDPGHAVVTVVMATGPMRRDLVDDLIRDGSAHLVLSGGPDGWTVGPYVIPGVTACLRCADAEVGVRDPRRALVVEQYAGRTSGDGDPVGRALAVAYLVRELRMIARGERPTTWSSVVKIGTSGPLSPHHIRRHPACGCAWDIALVP</sequence>